<protein>
    <submittedName>
        <fullName evidence="1">Uncharacterized protein</fullName>
    </submittedName>
</protein>
<accession>A0ACC1CNI0</accession>
<keyword evidence="2" id="KW-1185">Reference proteome</keyword>
<reference evidence="1 2" key="1">
    <citation type="journal article" date="2021" name="Front. Genet.">
        <title>Chromosome-Level Genome Assembly Reveals Significant Gene Expansion in the Toll and IMD Signaling Pathways of Dendrolimus kikuchii.</title>
        <authorList>
            <person name="Zhou J."/>
            <person name="Wu P."/>
            <person name="Xiong Z."/>
            <person name="Liu N."/>
            <person name="Zhao N."/>
            <person name="Ji M."/>
            <person name="Qiu Y."/>
            <person name="Yang B."/>
        </authorList>
    </citation>
    <scope>NUCLEOTIDE SEQUENCE [LARGE SCALE GENOMIC DNA]</scope>
    <source>
        <strain evidence="1">Ann1</strain>
    </source>
</reference>
<sequence length="303" mass="35523">MEVIKEDRILKFNPGTLQTVRKEYNLDHIERLNEALDILENWIKKQDHFVKKDYSRGYLERTLISTKGSVERAKLRLDKLCTFRTLMPNFFCNSDIKEQYECLATALVHGHLTRQTHDNFRVYVMKMISEDPINPANMLKYYKYIIAASEYVKKNDYSKGYVLIMDYTGINLVTLVTKVSPIDLHQTMMLLTEGYGMRIKGIHIITPSRMVDALITLLKQVLSAKVAERIHIHKTIDTVYKHVEKEILPQDYEAWFEVLSSTEYTKYLNEMNEACTNESCRQREKFHEQYLGIPGSFRSLSVD</sequence>
<proteinExistence type="predicted"/>
<dbReference type="EMBL" id="CM034406">
    <property type="protein sequence ID" value="KAJ0173146.1"/>
    <property type="molecule type" value="Genomic_DNA"/>
</dbReference>
<evidence type="ECO:0000313" key="2">
    <source>
        <dbReference type="Proteomes" id="UP000824533"/>
    </source>
</evidence>
<name>A0ACC1CNI0_9NEOP</name>
<organism evidence="1 2">
    <name type="scientific">Dendrolimus kikuchii</name>
    <dbReference type="NCBI Taxonomy" id="765133"/>
    <lineage>
        <taxon>Eukaryota</taxon>
        <taxon>Metazoa</taxon>
        <taxon>Ecdysozoa</taxon>
        <taxon>Arthropoda</taxon>
        <taxon>Hexapoda</taxon>
        <taxon>Insecta</taxon>
        <taxon>Pterygota</taxon>
        <taxon>Neoptera</taxon>
        <taxon>Endopterygota</taxon>
        <taxon>Lepidoptera</taxon>
        <taxon>Glossata</taxon>
        <taxon>Ditrysia</taxon>
        <taxon>Bombycoidea</taxon>
        <taxon>Lasiocampidae</taxon>
        <taxon>Dendrolimus</taxon>
    </lineage>
</organism>
<evidence type="ECO:0000313" key="1">
    <source>
        <dbReference type="EMBL" id="KAJ0173146.1"/>
    </source>
</evidence>
<dbReference type="Proteomes" id="UP000824533">
    <property type="component" value="Linkage Group LG20"/>
</dbReference>
<gene>
    <name evidence="1" type="ORF">K1T71_011322</name>
</gene>
<comment type="caution">
    <text evidence="1">The sequence shown here is derived from an EMBL/GenBank/DDBJ whole genome shotgun (WGS) entry which is preliminary data.</text>
</comment>